<evidence type="ECO:0000313" key="1">
    <source>
        <dbReference type="EMBL" id="KAK8845642.1"/>
    </source>
</evidence>
<dbReference type="Pfam" id="PF06041">
    <property type="entry name" value="DUF924"/>
    <property type="match status" value="1"/>
</dbReference>
<dbReference type="KEGG" id="kne:92183616"/>
<dbReference type="AlphaFoldDB" id="A0AAW0YFQ9"/>
<dbReference type="InterPro" id="IPR011990">
    <property type="entry name" value="TPR-like_helical_dom_sf"/>
</dbReference>
<sequence>MTQKHPADLSKVITPRLLHALYDLHFRWRKDQPLDAKVLLSTYLAGGNRSIDQLYDLCFESALRPISEIGLDDMPDLTQYLCPPMQYDFPIQSLGLLLLLDQAPRFLCQGRDARWTSSYFDVIALRTITKLLSLPWSLRPDNLERWTSLGYNIEHATLRRLVLCFSISHSENWADHMLQHGLIEQIRRGVEEYYQVSDSFRSLDRSDAGNPHLFPRLITAVGSGEAKIKTVADFYFYFFRVIRVHEPIIRVYGRFPYRNRAVGRDDTDMDREYMKATDGMFALDEKTAKYIRDDVEKGRWTPLQGRGEEKI</sequence>
<gene>
    <name evidence="1" type="ORF">IAR55_006358</name>
</gene>
<dbReference type="Gene3D" id="1.25.40.10">
    <property type="entry name" value="Tetratricopeptide repeat domain"/>
    <property type="match status" value="1"/>
</dbReference>
<dbReference type="GeneID" id="92183616"/>
<dbReference type="Proteomes" id="UP001388673">
    <property type="component" value="Unassembled WGS sequence"/>
</dbReference>
<dbReference type="SUPFAM" id="SSF48452">
    <property type="entry name" value="TPR-like"/>
    <property type="match status" value="1"/>
</dbReference>
<protein>
    <submittedName>
        <fullName evidence="1">Uncharacterized protein</fullName>
    </submittedName>
</protein>
<dbReference type="InterPro" id="IPR010323">
    <property type="entry name" value="DUF924"/>
</dbReference>
<organism evidence="1 2">
    <name type="scientific">Kwoniella newhampshirensis</name>
    <dbReference type="NCBI Taxonomy" id="1651941"/>
    <lineage>
        <taxon>Eukaryota</taxon>
        <taxon>Fungi</taxon>
        <taxon>Dikarya</taxon>
        <taxon>Basidiomycota</taxon>
        <taxon>Agaricomycotina</taxon>
        <taxon>Tremellomycetes</taxon>
        <taxon>Tremellales</taxon>
        <taxon>Cryptococcaceae</taxon>
        <taxon>Kwoniella</taxon>
    </lineage>
</organism>
<evidence type="ECO:0000313" key="2">
    <source>
        <dbReference type="Proteomes" id="UP001388673"/>
    </source>
</evidence>
<dbReference type="EMBL" id="JBCAWK010000012">
    <property type="protein sequence ID" value="KAK8845642.1"/>
    <property type="molecule type" value="Genomic_DNA"/>
</dbReference>
<dbReference type="RefSeq" id="XP_066800450.1">
    <property type="nucleotide sequence ID" value="XM_066949442.1"/>
</dbReference>
<comment type="caution">
    <text evidence="1">The sequence shown here is derived from an EMBL/GenBank/DDBJ whole genome shotgun (WGS) entry which is preliminary data.</text>
</comment>
<reference evidence="1 2" key="1">
    <citation type="journal article" date="2024" name="bioRxiv">
        <title>Comparative genomics of Cryptococcus and Kwoniella reveals pathogenesis evolution and contrasting karyotype dynamics via intercentromeric recombination or chromosome fusion.</title>
        <authorList>
            <person name="Coelho M.A."/>
            <person name="David-Palma M."/>
            <person name="Shea T."/>
            <person name="Bowers K."/>
            <person name="McGinley-Smith S."/>
            <person name="Mohammad A.W."/>
            <person name="Gnirke A."/>
            <person name="Yurkov A.M."/>
            <person name="Nowrousian M."/>
            <person name="Sun S."/>
            <person name="Cuomo C.A."/>
            <person name="Heitman J."/>
        </authorList>
    </citation>
    <scope>NUCLEOTIDE SEQUENCE [LARGE SCALE GENOMIC DNA]</scope>
    <source>
        <strain evidence="1 2">CBS 13917</strain>
    </source>
</reference>
<name>A0AAW0YFQ9_9TREE</name>
<keyword evidence="2" id="KW-1185">Reference proteome</keyword>
<accession>A0AAW0YFQ9</accession>
<proteinExistence type="predicted"/>